<dbReference type="Gene3D" id="3.90.1410.10">
    <property type="entry name" value="set domain protein methyltransferase, domain 1"/>
    <property type="match status" value="1"/>
</dbReference>
<evidence type="ECO:0000313" key="1">
    <source>
        <dbReference type="EMBL" id="KAJ3226850.1"/>
    </source>
</evidence>
<dbReference type="Proteomes" id="UP001211065">
    <property type="component" value="Unassembled WGS sequence"/>
</dbReference>
<dbReference type="PANTHER" id="PTHR13271:SF34">
    <property type="entry name" value="N-LYSINE METHYLTRANSFERASE SETD6"/>
    <property type="match status" value="1"/>
</dbReference>
<evidence type="ECO:0000313" key="2">
    <source>
        <dbReference type="Proteomes" id="UP001211065"/>
    </source>
</evidence>
<dbReference type="EMBL" id="JADGJW010000027">
    <property type="protein sequence ID" value="KAJ3226850.1"/>
    <property type="molecule type" value="Genomic_DNA"/>
</dbReference>
<proteinExistence type="predicted"/>
<dbReference type="InterPro" id="IPR046341">
    <property type="entry name" value="SET_dom_sf"/>
</dbReference>
<sequence>MPCRNPMHFPTSISRNEYLELFFRAYSLISSRAFHIDEYYDDALVPLADLFNHNSFEDIFLDNNKDVCYNCGELHCFCETNQVQTKKTILSEKEKLQNLSARYLEVVTVQSIKPNSEIFNSFGKLPNSVLLTRYGFVEENNPFDVVHFSEKEFINFAKREKILGRFNENLLESRINLWKSCRSRIDLIEEGIDIQIENMASEILQTSMGEDFQMDIEDCEDTENPDLLDDPVSYNITNDEDAFEVVKSTDLTVDSEGVPDVGLLTLAVLLQKNVTSISLPGSYASVLKVPLHSKYSSIIPRVITAINPPHLSNYTNSASLHLHSSLNLNKKSSLLADLETEFNLEFNESSFFKQVKTVKDVCDFVINAEVKNSLGIM</sequence>
<evidence type="ECO:0008006" key="3">
    <source>
        <dbReference type="Google" id="ProtNLM"/>
    </source>
</evidence>
<dbReference type="SUPFAM" id="SSF82199">
    <property type="entry name" value="SET domain"/>
    <property type="match status" value="1"/>
</dbReference>
<reference evidence="1" key="1">
    <citation type="submission" date="2020-05" db="EMBL/GenBank/DDBJ databases">
        <title>Phylogenomic resolution of chytrid fungi.</title>
        <authorList>
            <person name="Stajich J.E."/>
            <person name="Amses K."/>
            <person name="Simmons R."/>
            <person name="Seto K."/>
            <person name="Myers J."/>
            <person name="Bonds A."/>
            <person name="Quandt C.A."/>
            <person name="Barry K."/>
            <person name="Liu P."/>
            <person name="Grigoriev I."/>
            <person name="Longcore J.E."/>
            <person name="James T.Y."/>
        </authorList>
    </citation>
    <scope>NUCLEOTIDE SEQUENCE</scope>
    <source>
        <strain evidence="1">JEL0476</strain>
    </source>
</reference>
<dbReference type="GO" id="GO:0005634">
    <property type="term" value="C:nucleus"/>
    <property type="evidence" value="ECO:0007669"/>
    <property type="project" value="TreeGrafter"/>
</dbReference>
<gene>
    <name evidence="1" type="ORF">HK099_003962</name>
</gene>
<dbReference type="PANTHER" id="PTHR13271">
    <property type="entry name" value="UNCHARACTERIZED PUTATIVE METHYLTRANSFERASE"/>
    <property type="match status" value="1"/>
</dbReference>
<protein>
    <recommendedName>
        <fullName evidence="3">SET domain-containing protein</fullName>
    </recommendedName>
</protein>
<keyword evidence="2" id="KW-1185">Reference proteome</keyword>
<dbReference type="CDD" id="cd10527">
    <property type="entry name" value="SET_LSMT"/>
    <property type="match status" value="1"/>
</dbReference>
<organism evidence="1 2">
    <name type="scientific">Clydaea vesicula</name>
    <dbReference type="NCBI Taxonomy" id="447962"/>
    <lineage>
        <taxon>Eukaryota</taxon>
        <taxon>Fungi</taxon>
        <taxon>Fungi incertae sedis</taxon>
        <taxon>Chytridiomycota</taxon>
        <taxon>Chytridiomycota incertae sedis</taxon>
        <taxon>Chytridiomycetes</taxon>
        <taxon>Lobulomycetales</taxon>
        <taxon>Lobulomycetaceae</taxon>
        <taxon>Clydaea</taxon>
    </lineage>
</organism>
<dbReference type="GO" id="GO:0016279">
    <property type="term" value="F:protein-lysine N-methyltransferase activity"/>
    <property type="evidence" value="ECO:0007669"/>
    <property type="project" value="TreeGrafter"/>
</dbReference>
<accession>A0AAD5XYN8</accession>
<name>A0AAD5XYN8_9FUNG</name>
<dbReference type="AlphaFoldDB" id="A0AAD5XYN8"/>
<dbReference type="InterPro" id="IPR050600">
    <property type="entry name" value="SETD3_SETD6_MTase"/>
</dbReference>
<comment type="caution">
    <text evidence="1">The sequence shown here is derived from an EMBL/GenBank/DDBJ whole genome shotgun (WGS) entry which is preliminary data.</text>
</comment>